<sequence>PKSPISMACHGGPATNQNHNAAVTTLDQGSNNIRKHTPQIPKQEEKNKFKAAAFKVKNSIFGSVSEKAHRFEQAAVDVSLLK</sequence>
<organism evidence="1">
    <name type="scientific">Arion vulgaris</name>
    <dbReference type="NCBI Taxonomy" id="1028688"/>
    <lineage>
        <taxon>Eukaryota</taxon>
        <taxon>Metazoa</taxon>
        <taxon>Spiralia</taxon>
        <taxon>Lophotrochozoa</taxon>
        <taxon>Mollusca</taxon>
        <taxon>Gastropoda</taxon>
        <taxon>Heterobranchia</taxon>
        <taxon>Euthyneura</taxon>
        <taxon>Panpulmonata</taxon>
        <taxon>Eupulmonata</taxon>
        <taxon>Stylommatophora</taxon>
        <taxon>Helicina</taxon>
        <taxon>Arionoidea</taxon>
        <taxon>Arionidae</taxon>
        <taxon>Arion</taxon>
    </lineage>
</organism>
<feature type="non-terminal residue" evidence="1">
    <location>
        <position position="1"/>
    </location>
</feature>
<name>A0A0B7ARD0_9EUPU</name>
<protein>
    <submittedName>
        <fullName evidence="1">Uncharacterized protein</fullName>
    </submittedName>
</protein>
<proteinExistence type="predicted"/>
<reference evidence="1" key="1">
    <citation type="submission" date="2014-12" db="EMBL/GenBank/DDBJ databases">
        <title>Insight into the proteome of Arion vulgaris.</title>
        <authorList>
            <person name="Aradska J."/>
            <person name="Bulat T."/>
            <person name="Smidak R."/>
            <person name="Sarate P."/>
            <person name="Gangsoo J."/>
            <person name="Sialana F."/>
            <person name="Bilban M."/>
            <person name="Lubec G."/>
        </authorList>
    </citation>
    <scope>NUCLEOTIDE SEQUENCE</scope>
    <source>
        <tissue evidence="1">Skin</tissue>
    </source>
</reference>
<gene>
    <name evidence="1" type="primary">ORF137902</name>
</gene>
<accession>A0A0B7ARD0</accession>
<dbReference type="EMBL" id="HACG01036729">
    <property type="protein sequence ID" value="CEK83594.1"/>
    <property type="molecule type" value="Transcribed_RNA"/>
</dbReference>
<feature type="non-terminal residue" evidence="1">
    <location>
        <position position="82"/>
    </location>
</feature>
<dbReference type="AlphaFoldDB" id="A0A0B7ARD0"/>
<evidence type="ECO:0000313" key="1">
    <source>
        <dbReference type="EMBL" id="CEK83594.1"/>
    </source>
</evidence>